<sequence>MRTIDETQELIGSIWVELLGLDAPPDRSAHFFTVGGDSILCVRFVAIARTRGVELTIRDVLEDDELKSLAARARPTGERS</sequence>
<reference evidence="2 3" key="1">
    <citation type="submission" date="2021-03" db="EMBL/GenBank/DDBJ databases">
        <authorList>
            <person name="Lee D.-H."/>
        </authorList>
    </citation>
    <scope>NUCLEOTIDE SEQUENCE [LARGE SCALE GENOMIC DNA]</scope>
    <source>
        <strain evidence="2 3">MMS20-R2-23</strain>
    </source>
</reference>
<dbReference type="RefSeq" id="WP_208567655.1">
    <property type="nucleotide sequence ID" value="NZ_JAGFWR010000006.1"/>
</dbReference>
<dbReference type="InterPro" id="IPR009081">
    <property type="entry name" value="PP-bd_ACP"/>
</dbReference>
<name>A0ABS3V8S4_9ACTN</name>
<comment type="caution">
    <text evidence="2">The sequence shown here is derived from an EMBL/GenBank/DDBJ whole genome shotgun (WGS) entry which is preliminary data.</text>
</comment>
<dbReference type="PANTHER" id="PTHR45527">
    <property type="entry name" value="NONRIBOSOMAL PEPTIDE SYNTHETASE"/>
    <property type="match status" value="1"/>
</dbReference>
<feature type="domain" description="Carrier" evidence="1">
    <location>
        <begin position="2"/>
        <end position="77"/>
    </location>
</feature>
<accession>A0ABS3V8S4</accession>
<dbReference type="PROSITE" id="PS50075">
    <property type="entry name" value="CARRIER"/>
    <property type="match status" value="1"/>
</dbReference>
<evidence type="ECO:0000313" key="3">
    <source>
        <dbReference type="Proteomes" id="UP000671399"/>
    </source>
</evidence>
<evidence type="ECO:0000259" key="1">
    <source>
        <dbReference type="PROSITE" id="PS50075"/>
    </source>
</evidence>
<dbReference type="Gene3D" id="1.10.1200.10">
    <property type="entry name" value="ACP-like"/>
    <property type="match status" value="1"/>
</dbReference>
<gene>
    <name evidence="2" type="ORF">JQN83_14475</name>
</gene>
<protein>
    <recommendedName>
        <fullName evidence="1">Carrier domain-containing protein</fullName>
    </recommendedName>
</protein>
<dbReference type="SUPFAM" id="SSF47336">
    <property type="entry name" value="ACP-like"/>
    <property type="match status" value="1"/>
</dbReference>
<dbReference type="Pfam" id="PF00550">
    <property type="entry name" value="PP-binding"/>
    <property type="match status" value="1"/>
</dbReference>
<dbReference type="Proteomes" id="UP000671399">
    <property type="component" value="Unassembled WGS sequence"/>
</dbReference>
<dbReference type="PANTHER" id="PTHR45527:SF1">
    <property type="entry name" value="FATTY ACID SYNTHASE"/>
    <property type="match status" value="1"/>
</dbReference>
<dbReference type="EMBL" id="JAGFWR010000006">
    <property type="protein sequence ID" value="MBO4162007.1"/>
    <property type="molecule type" value="Genomic_DNA"/>
</dbReference>
<evidence type="ECO:0000313" key="2">
    <source>
        <dbReference type="EMBL" id="MBO4162007.1"/>
    </source>
</evidence>
<organism evidence="2 3">
    <name type="scientific">Micromonospora antibiotica</name>
    <dbReference type="NCBI Taxonomy" id="2807623"/>
    <lineage>
        <taxon>Bacteria</taxon>
        <taxon>Bacillati</taxon>
        <taxon>Actinomycetota</taxon>
        <taxon>Actinomycetes</taxon>
        <taxon>Micromonosporales</taxon>
        <taxon>Micromonosporaceae</taxon>
        <taxon>Micromonospora</taxon>
    </lineage>
</organism>
<dbReference type="InterPro" id="IPR036736">
    <property type="entry name" value="ACP-like_sf"/>
</dbReference>
<keyword evidence="3" id="KW-1185">Reference proteome</keyword>
<proteinExistence type="predicted"/>